<dbReference type="EMBL" id="CAXKWB010027981">
    <property type="protein sequence ID" value="CAL4132959.1"/>
    <property type="molecule type" value="Genomic_DNA"/>
</dbReference>
<dbReference type="PANTHER" id="PTHR14095:SF0">
    <property type="entry name" value="MIP22305P"/>
    <property type="match status" value="1"/>
</dbReference>
<reference evidence="1 2" key="1">
    <citation type="submission" date="2024-05" db="EMBL/GenBank/DDBJ databases">
        <authorList>
            <person name="Wallberg A."/>
        </authorList>
    </citation>
    <scope>NUCLEOTIDE SEQUENCE [LARGE SCALE GENOMIC DNA]</scope>
</reference>
<feature type="non-terminal residue" evidence="1">
    <location>
        <position position="185"/>
    </location>
</feature>
<dbReference type="GO" id="GO:0000159">
    <property type="term" value="C:protein phosphatase type 2A complex"/>
    <property type="evidence" value="ECO:0007669"/>
    <property type="project" value="TreeGrafter"/>
</dbReference>
<keyword evidence="2" id="KW-1185">Reference proteome</keyword>
<dbReference type="PANTHER" id="PTHR14095">
    <property type="entry name" value="PHOSPHATASE 2A REGULATORY SUBUNIT-RELATED"/>
    <property type="match status" value="1"/>
</dbReference>
<evidence type="ECO:0000313" key="2">
    <source>
        <dbReference type="Proteomes" id="UP001497623"/>
    </source>
</evidence>
<dbReference type="GO" id="GO:0019888">
    <property type="term" value="F:protein phosphatase regulator activity"/>
    <property type="evidence" value="ECO:0007669"/>
    <property type="project" value="TreeGrafter"/>
</dbReference>
<name>A0AAV2RPZ5_MEGNR</name>
<proteinExistence type="predicted"/>
<sequence>MALTQGGLILVYDIDSEENLLNLSDCEGMSRLPYRKCCRCYILDMVQPEAKNMISLRDLKSCRMTAMFFDTLFNLEKYLDHEQRDPFTSQRTDDEESMMSDWDRYAAEEYEFLVAEEGGGDQPDDMWFSKLSDVSAIYSRLDTGTDIQNYAYKSDTQIHCKGCMVKRKLGILILWMEITMMRMKK</sequence>
<gene>
    <name evidence="1" type="ORF">MNOR_LOCUS27091</name>
</gene>
<comment type="caution">
    <text evidence="1">The sequence shown here is derived from an EMBL/GenBank/DDBJ whole genome shotgun (WGS) entry which is preliminary data.</text>
</comment>
<dbReference type="Proteomes" id="UP001497623">
    <property type="component" value="Unassembled WGS sequence"/>
</dbReference>
<protein>
    <submittedName>
        <fullName evidence="1">Uncharacterized protein</fullName>
    </submittedName>
</protein>
<dbReference type="Gene3D" id="1.10.238.10">
    <property type="entry name" value="EF-hand"/>
    <property type="match status" value="1"/>
</dbReference>
<evidence type="ECO:0000313" key="1">
    <source>
        <dbReference type="EMBL" id="CAL4132959.1"/>
    </source>
</evidence>
<accession>A0AAV2RPZ5</accession>
<dbReference type="AlphaFoldDB" id="A0AAV2RPZ5"/>
<organism evidence="1 2">
    <name type="scientific">Meganyctiphanes norvegica</name>
    <name type="common">Northern krill</name>
    <name type="synonym">Thysanopoda norvegica</name>
    <dbReference type="NCBI Taxonomy" id="48144"/>
    <lineage>
        <taxon>Eukaryota</taxon>
        <taxon>Metazoa</taxon>
        <taxon>Ecdysozoa</taxon>
        <taxon>Arthropoda</taxon>
        <taxon>Crustacea</taxon>
        <taxon>Multicrustacea</taxon>
        <taxon>Malacostraca</taxon>
        <taxon>Eumalacostraca</taxon>
        <taxon>Eucarida</taxon>
        <taxon>Euphausiacea</taxon>
        <taxon>Euphausiidae</taxon>
        <taxon>Meganyctiphanes</taxon>
    </lineage>
</organism>